<sequence>MRFVTIASTEYKQNPTIGNYSFIISSGIASENILNKSLIISYVYINLSKVKPGDNFLIYPPINSGSKIYKAFYSNPIINVTILNSTIFYSHGDQYINFGIKVYITAYKKIAQGCAVSIIGIPLESFSSTELSCDTNLYIGFKAVNASVFELMFFVANCATHTTSKSLFSVF</sequence>
<proteinExistence type="predicted"/>
<name>A0A2T9X9H5_9CREN</name>
<gene>
    <name evidence="1" type="ORF">DDW13_02260</name>
</gene>
<accession>A0A2T9X9H5</accession>
<evidence type="ECO:0000313" key="2">
    <source>
        <dbReference type="Proteomes" id="UP000245638"/>
    </source>
</evidence>
<protein>
    <submittedName>
        <fullName evidence="1">Uncharacterized protein</fullName>
    </submittedName>
</protein>
<dbReference type="AlphaFoldDB" id="A0A2T9X9H5"/>
<organism evidence="1 2">
    <name type="scientific">Acidianus hospitalis</name>
    <dbReference type="NCBI Taxonomy" id="563177"/>
    <lineage>
        <taxon>Archaea</taxon>
        <taxon>Thermoproteota</taxon>
        <taxon>Thermoprotei</taxon>
        <taxon>Sulfolobales</taxon>
        <taxon>Sulfolobaceae</taxon>
        <taxon>Acidianus</taxon>
    </lineage>
</organism>
<evidence type="ECO:0000313" key="1">
    <source>
        <dbReference type="EMBL" id="PVU76748.1"/>
    </source>
</evidence>
<dbReference type="EMBL" id="QEFD01000070">
    <property type="protein sequence ID" value="PVU76748.1"/>
    <property type="molecule type" value="Genomic_DNA"/>
</dbReference>
<dbReference type="Proteomes" id="UP000245638">
    <property type="component" value="Unassembled WGS sequence"/>
</dbReference>
<reference evidence="1 2" key="1">
    <citation type="journal article" date="2015" name="Appl. Environ. Microbiol.">
        <title>Nanoarchaeota, Their Sulfolobales Host, and Nanoarchaeota Virus Distribution across Yellowstone National Park Hot Springs.</title>
        <authorList>
            <person name="Munson-McGee J.H."/>
            <person name="Field E.K."/>
            <person name="Bateson M."/>
            <person name="Rooney C."/>
            <person name="Stepanauskas R."/>
            <person name="Young M.J."/>
        </authorList>
    </citation>
    <scope>NUCLEOTIDE SEQUENCE [LARGE SCALE GENOMIC DNA]</scope>
    <source>
        <strain evidence="1">SCGC AC-742_N10</strain>
    </source>
</reference>
<comment type="caution">
    <text evidence="1">The sequence shown here is derived from an EMBL/GenBank/DDBJ whole genome shotgun (WGS) entry which is preliminary data.</text>
</comment>